<accession>A0A6H5FTZ9</accession>
<reference evidence="2" key="1">
    <citation type="submission" date="2020-02" db="EMBL/GenBank/DDBJ databases">
        <authorList>
            <consortium name="Pathogen Informatics"/>
        </authorList>
    </citation>
    <scope>NUCLEOTIDE SEQUENCE [LARGE SCALE GENOMIC DNA]</scope>
    <source>
        <strain evidence="2">H</strain>
    </source>
</reference>
<dbReference type="EMBL" id="CADCXE010000035">
    <property type="protein sequence ID" value="CAA9991396.1"/>
    <property type="molecule type" value="Genomic_DNA"/>
</dbReference>
<organism evidence="2 3">
    <name type="scientific">Plasmodium knowlesi (strain H)</name>
    <dbReference type="NCBI Taxonomy" id="5851"/>
    <lineage>
        <taxon>Eukaryota</taxon>
        <taxon>Sar</taxon>
        <taxon>Alveolata</taxon>
        <taxon>Apicomplexa</taxon>
        <taxon>Aconoidasida</taxon>
        <taxon>Haemosporida</taxon>
        <taxon>Plasmodiidae</taxon>
        <taxon>Plasmodium</taxon>
        <taxon>Plasmodium (Plasmodium)</taxon>
    </lineage>
</organism>
<dbReference type="GeneID" id="62347979"/>
<dbReference type="InParanoid" id="A0A6H5FTZ9"/>
<feature type="domain" description="Schizont-infected cell agglutination extracellular beta" evidence="1">
    <location>
        <begin position="203"/>
        <end position="377"/>
    </location>
</feature>
<protein>
    <submittedName>
        <fullName evidence="2">SICAvar, type I</fullName>
    </submittedName>
</protein>
<evidence type="ECO:0000259" key="1">
    <source>
        <dbReference type="Pfam" id="PF12878"/>
    </source>
</evidence>
<dbReference type="AlphaFoldDB" id="A0A6H5FTZ9"/>
<dbReference type="InterPro" id="IPR024285">
    <property type="entry name" value="SICA_extracell_b"/>
</dbReference>
<keyword evidence="3" id="KW-1185">Reference proteome</keyword>
<comment type="caution">
    <text evidence="2">The sequence shown here is derived from an EMBL/GenBank/DDBJ whole genome shotgun (WGS) entry which is preliminary data.</text>
</comment>
<feature type="non-terminal residue" evidence="2">
    <location>
        <position position="414"/>
    </location>
</feature>
<dbReference type="OrthoDB" id="10668452at2759"/>
<feature type="domain" description="Schizont-infected cell agglutination extracellular beta" evidence="1">
    <location>
        <begin position="1"/>
        <end position="147"/>
    </location>
</feature>
<gene>
    <name evidence="2" type="ORF">PKNH_0003400</name>
</gene>
<evidence type="ECO:0000313" key="2">
    <source>
        <dbReference type="EMBL" id="CAA9991396.1"/>
    </source>
</evidence>
<sequence length="414" mass="45407">MCQRLDCMKHLWTQKDASGAGTQSNDNFWTKDVQDLWDELAGAMITNGGTGETACNKVGINGTPASPSEKAACKFLHAGLQKLYGPAPPATPPAAPSVLDNPSFRQTMGCFLLHAYAKHMKEKATCLIDEGIQKAFETVGNKGVVPCQWQGMDDSKWENCLDSITINGGAAVSGETAKTKVDNILKGDSKIEDMAKEVNNVTQLCDQVKCVTNRWMSQNKAGGTGTRTWKNVWEEVQKELTKLAGGTTKKKREDSALTPYCNDIPKVNGKAVDKEACLLIAAGLKNLYDIKEDKNHDVDAVTASFLRTMQCVLLNAIADKLQDEKFPCKDEKNVQKGINHAFEKSNSAIKGKSACSSNDKCFECKRVPLTELATCEIGEKDGKKLKEKIEEDLLKEDENTEMKKIKDQAIKDIC</sequence>
<evidence type="ECO:0000313" key="3">
    <source>
        <dbReference type="Proteomes" id="UP000031513"/>
    </source>
</evidence>
<dbReference type="KEGG" id="pkn:PKNH_0003400"/>
<dbReference type="RefSeq" id="XP_038970126.1">
    <property type="nucleotide sequence ID" value="XM_039113460.1"/>
</dbReference>
<dbReference type="Pfam" id="PF12878">
    <property type="entry name" value="SICA_beta"/>
    <property type="match status" value="2"/>
</dbReference>
<dbReference type="VEuPathDB" id="PlasmoDB:PKNH_0003400"/>
<proteinExistence type="predicted"/>
<name>A0A6H5FTZ9_PLAKH</name>
<dbReference type="Proteomes" id="UP000031513">
    <property type="component" value="Unassembled WGS sequence"/>
</dbReference>